<dbReference type="SUPFAM" id="SSF64268">
    <property type="entry name" value="PX domain"/>
    <property type="match status" value="1"/>
</dbReference>
<keyword evidence="1" id="KW-0175">Coiled coil</keyword>
<evidence type="ECO:0000256" key="2">
    <source>
        <dbReference type="SAM" id="MobiDB-lite"/>
    </source>
</evidence>
<dbReference type="EMBL" id="OZ021735">
    <property type="protein sequence ID" value="CAK9310388.1"/>
    <property type="molecule type" value="Genomic_DNA"/>
</dbReference>
<dbReference type="PROSITE" id="PS50195">
    <property type="entry name" value="PX"/>
    <property type="match status" value="1"/>
</dbReference>
<dbReference type="SMART" id="SM00312">
    <property type="entry name" value="PX"/>
    <property type="match status" value="1"/>
</dbReference>
<reference evidence="4 5" key="1">
    <citation type="submission" date="2024-03" db="EMBL/GenBank/DDBJ databases">
        <authorList>
            <person name="Gkanogiannis A."/>
            <person name="Becerra Lopez-Lavalle L."/>
        </authorList>
    </citation>
    <scope>NUCLEOTIDE SEQUENCE [LARGE SCALE GENOMIC DNA]</scope>
</reference>
<protein>
    <recommendedName>
        <fullName evidence="3">PX domain-containing protein</fullName>
    </recommendedName>
</protein>
<dbReference type="PANTHER" id="PTHR46856">
    <property type="entry name" value="PX DOMAIN-CONTAINING PROTEIN EREL1-RELATED"/>
    <property type="match status" value="1"/>
</dbReference>
<accession>A0ABP0XUK5</accession>
<proteinExistence type="predicted"/>
<feature type="region of interest" description="Disordered" evidence="2">
    <location>
        <begin position="50"/>
        <end position="93"/>
    </location>
</feature>
<feature type="coiled-coil region" evidence="1">
    <location>
        <begin position="331"/>
        <end position="358"/>
    </location>
</feature>
<evidence type="ECO:0000256" key="1">
    <source>
        <dbReference type="SAM" id="Coils"/>
    </source>
</evidence>
<feature type="compositionally biased region" description="Basic and acidic residues" evidence="2">
    <location>
        <begin position="55"/>
        <end position="71"/>
    </location>
</feature>
<evidence type="ECO:0000259" key="3">
    <source>
        <dbReference type="PROSITE" id="PS50195"/>
    </source>
</evidence>
<dbReference type="InterPro" id="IPR001683">
    <property type="entry name" value="PX_dom"/>
</dbReference>
<organism evidence="4 5">
    <name type="scientific">Citrullus colocynthis</name>
    <name type="common">colocynth</name>
    <dbReference type="NCBI Taxonomy" id="252529"/>
    <lineage>
        <taxon>Eukaryota</taxon>
        <taxon>Viridiplantae</taxon>
        <taxon>Streptophyta</taxon>
        <taxon>Embryophyta</taxon>
        <taxon>Tracheophyta</taxon>
        <taxon>Spermatophyta</taxon>
        <taxon>Magnoliopsida</taxon>
        <taxon>eudicotyledons</taxon>
        <taxon>Gunneridae</taxon>
        <taxon>Pentapetalae</taxon>
        <taxon>rosids</taxon>
        <taxon>fabids</taxon>
        <taxon>Cucurbitales</taxon>
        <taxon>Cucurbitaceae</taxon>
        <taxon>Benincaseae</taxon>
        <taxon>Citrullus</taxon>
    </lineage>
</organism>
<gene>
    <name evidence="4" type="ORF">CITCOLO1_LOCUS2010</name>
</gene>
<evidence type="ECO:0000313" key="5">
    <source>
        <dbReference type="Proteomes" id="UP001642487"/>
    </source>
</evidence>
<feature type="region of interest" description="Disordered" evidence="2">
    <location>
        <begin position="258"/>
        <end position="286"/>
    </location>
</feature>
<name>A0ABP0XUK5_9ROSI</name>
<dbReference type="Pfam" id="PF00787">
    <property type="entry name" value="PX"/>
    <property type="match status" value="1"/>
</dbReference>
<dbReference type="Gene3D" id="3.30.1520.10">
    <property type="entry name" value="Phox-like domain"/>
    <property type="match status" value="1"/>
</dbReference>
<keyword evidence="5" id="KW-1185">Reference proteome</keyword>
<dbReference type="InterPro" id="IPR036871">
    <property type="entry name" value="PX_dom_sf"/>
</dbReference>
<dbReference type="InterPro" id="IPR044588">
    <property type="entry name" value="EREX-like"/>
</dbReference>
<dbReference type="Proteomes" id="UP001642487">
    <property type="component" value="Chromosome 1"/>
</dbReference>
<evidence type="ECO:0000313" key="4">
    <source>
        <dbReference type="EMBL" id="CAK9310388.1"/>
    </source>
</evidence>
<feature type="domain" description="PX" evidence="3">
    <location>
        <begin position="105"/>
        <end position="232"/>
    </location>
</feature>
<sequence length="553" mass="61878">MNLYAHDLSVLDYNFGFSEPYGQPFSRLRASSAISSTAFLDEDDHVYRPGWATRNTRDMPGDSPPNRRHDGSSPLPLGMDWSPPPQKWDGQGTAWPHDPPTGWSYCVTVPSWTTIPKSNGSDPVVFYTVQVGLQSPEGITSTRGISRRFNEFLELFYELKRALPKKQLPPAPPKKVLRVKNSTFYDERKSSLEAWMEKMLSDIDVSRSVPVASFLELEAAVRSFFSDVNHQISEEVSSGNIMVQPITLSSSTVSIGASSSVTSSPRDDTCYGEPQLGAPRYGDDEELGMDEPALEKAGTDMENIAVRSNQEVSEKQFLAPKDEQVPTESTIMSILEENKILLQELDASREQLEYVQKQYEEFVMKSKADVDLFVKEIKFLRGTQSDLKQECSQMMKEKSELERVLQIERQRMEQADIANQKLFHDCEILHYRLQDSSVDFFIEEENKLVLETASTADDAIDLLATSDDHISLLLAEAKLLAHDSNDVDGTAGSASSNGTVKGAADKVLNNILANMFVENARLRMQMNSVIRCALNANGTSEKDENESLKEELL</sequence>
<dbReference type="PANTHER" id="PTHR46856:SF3">
    <property type="entry name" value="PX DOMAIN-CONTAINING PROTEIN EREX"/>
    <property type="match status" value="1"/>
</dbReference>
<feature type="coiled-coil region" evidence="1">
    <location>
        <begin position="384"/>
        <end position="418"/>
    </location>
</feature>